<evidence type="ECO:0000256" key="1">
    <source>
        <dbReference type="SAM" id="Phobius"/>
    </source>
</evidence>
<evidence type="ECO:0000313" key="2">
    <source>
        <dbReference type="EMBL" id="ROL70630.1"/>
    </source>
</evidence>
<dbReference type="RefSeq" id="WP_045201924.1">
    <property type="nucleotide sequence ID" value="NZ_MOAM01000024.1"/>
</dbReference>
<dbReference type="AlphaFoldDB" id="A0A423DGF3"/>
<feature type="transmembrane region" description="Helical" evidence="1">
    <location>
        <begin position="70"/>
        <end position="92"/>
    </location>
</feature>
<keyword evidence="3" id="KW-1185">Reference proteome</keyword>
<evidence type="ECO:0000313" key="3">
    <source>
        <dbReference type="Proteomes" id="UP000285286"/>
    </source>
</evidence>
<keyword evidence="1" id="KW-0812">Transmembrane</keyword>
<reference evidence="2 3" key="1">
    <citation type="submission" date="2016-10" db="EMBL/GenBank/DDBJ databases">
        <title>Comparative genome analysis of multiple Pseudomonas spp. focuses on biocontrol and plant growth promoting traits.</title>
        <authorList>
            <person name="Tao X.-Y."/>
            <person name="Taylor C.G."/>
        </authorList>
    </citation>
    <scope>NUCLEOTIDE SEQUENCE [LARGE SCALE GENOMIC DNA]</scope>
    <source>
        <strain evidence="2 3">15D11</strain>
    </source>
</reference>
<feature type="transmembrane region" description="Helical" evidence="1">
    <location>
        <begin position="12"/>
        <end position="35"/>
    </location>
</feature>
<protein>
    <submittedName>
        <fullName evidence="2">Uncharacterized protein</fullName>
    </submittedName>
</protein>
<comment type="caution">
    <text evidence="2">The sequence shown here is derived from an EMBL/GenBank/DDBJ whole genome shotgun (WGS) entry which is preliminary data.</text>
</comment>
<gene>
    <name evidence="2" type="ORF">BHU25_16345</name>
</gene>
<keyword evidence="1" id="KW-1133">Transmembrane helix</keyword>
<proteinExistence type="predicted"/>
<organism evidence="2 3">
    <name type="scientific">Pseudomonas vranovensis</name>
    <dbReference type="NCBI Taxonomy" id="321661"/>
    <lineage>
        <taxon>Bacteria</taxon>
        <taxon>Pseudomonadati</taxon>
        <taxon>Pseudomonadota</taxon>
        <taxon>Gammaproteobacteria</taxon>
        <taxon>Pseudomonadales</taxon>
        <taxon>Pseudomonadaceae</taxon>
        <taxon>Pseudomonas</taxon>
    </lineage>
</organism>
<accession>A0A423DGF3</accession>
<sequence>MRKHSRPWDSNDLGVLALAVAALTGALWLTLSYWIDQERGWVRMPRGGRTGSGYITYYADLQPEEFHRALLFNLWFAGALLIAGLLLGWAVTKMRRYPSYNRHTVSRNTPLK</sequence>
<name>A0A423DGF3_9PSED</name>
<dbReference type="Proteomes" id="UP000285286">
    <property type="component" value="Unassembled WGS sequence"/>
</dbReference>
<dbReference type="EMBL" id="MOAM01000024">
    <property type="protein sequence ID" value="ROL70630.1"/>
    <property type="molecule type" value="Genomic_DNA"/>
</dbReference>
<keyword evidence="1" id="KW-0472">Membrane</keyword>